<reference evidence="1" key="1">
    <citation type="submission" date="2023-07" db="EMBL/GenBank/DDBJ databases">
        <title>Black Yeasts Isolated from many extreme environments.</title>
        <authorList>
            <person name="Coleine C."/>
            <person name="Stajich J.E."/>
            <person name="Selbmann L."/>
        </authorList>
    </citation>
    <scope>NUCLEOTIDE SEQUENCE</scope>
    <source>
        <strain evidence="1">CCFEE 5714</strain>
    </source>
</reference>
<evidence type="ECO:0000313" key="2">
    <source>
        <dbReference type="Proteomes" id="UP001281147"/>
    </source>
</evidence>
<sequence>MPKLISEPQEQDSPDTVDLEKGLTFPSLPLWPALEDDTPAEGPPPSQSLLPPQVHASVANSTSTRKRQRDDLLFLIMHILGTIVMLAVNLANAFYWNDGAQFCPGSAPRLANAFSDIWLAYMCGRAIEDMVKGYGVANRSLPFIAAALGMIFWLPTAKDVASFKNHTMVTNASVNAL</sequence>
<keyword evidence="2" id="KW-1185">Reference proteome</keyword>
<accession>A0ACC3N914</accession>
<dbReference type="Proteomes" id="UP001281147">
    <property type="component" value="Unassembled WGS sequence"/>
</dbReference>
<comment type="caution">
    <text evidence="1">The sequence shown here is derived from an EMBL/GenBank/DDBJ whole genome shotgun (WGS) entry which is preliminary data.</text>
</comment>
<gene>
    <name evidence="1" type="ORF">LTR37_009261</name>
</gene>
<protein>
    <submittedName>
        <fullName evidence="1">Uncharacterized protein</fullName>
    </submittedName>
</protein>
<proteinExistence type="predicted"/>
<evidence type="ECO:0000313" key="1">
    <source>
        <dbReference type="EMBL" id="KAK3712170.1"/>
    </source>
</evidence>
<dbReference type="EMBL" id="JAUTXU010000071">
    <property type="protein sequence ID" value="KAK3712170.1"/>
    <property type="molecule type" value="Genomic_DNA"/>
</dbReference>
<name>A0ACC3N914_9PEZI</name>
<organism evidence="1 2">
    <name type="scientific">Vermiconidia calcicola</name>
    <dbReference type="NCBI Taxonomy" id="1690605"/>
    <lineage>
        <taxon>Eukaryota</taxon>
        <taxon>Fungi</taxon>
        <taxon>Dikarya</taxon>
        <taxon>Ascomycota</taxon>
        <taxon>Pezizomycotina</taxon>
        <taxon>Dothideomycetes</taxon>
        <taxon>Dothideomycetidae</taxon>
        <taxon>Mycosphaerellales</taxon>
        <taxon>Extremaceae</taxon>
        <taxon>Vermiconidia</taxon>
    </lineage>
</organism>